<accession>A0A919JCC4</accession>
<evidence type="ECO:0000259" key="2">
    <source>
        <dbReference type="Pfam" id="PF03779"/>
    </source>
</evidence>
<reference evidence="3" key="1">
    <citation type="submission" date="2021-01" db="EMBL/GenBank/DDBJ databases">
        <title>Whole genome shotgun sequence of Actinoplanes ferrugineus NBRC 15555.</title>
        <authorList>
            <person name="Komaki H."/>
            <person name="Tamura T."/>
        </authorList>
    </citation>
    <scope>NUCLEOTIDE SEQUENCE</scope>
    <source>
        <strain evidence="3">NBRC 15555</strain>
    </source>
</reference>
<keyword evidence="1" id="KW-0812">Transmembrane</keyword>
<dbReference type="RefSeq" id="WP_203823038.1">
    <property type="nucleotide sequence ID" value="NZ_BAAABP010000080.1"/>
</dbReference>
<feature type="transmembrane region" description="Helical" evidence="1">
    <location>
        <begin position="28"/>
        <end position="45"/>
    </location>
</feature>
<evidence type="ECO:0000256" key="1">
    <source>
        <dbReference type="SAM" id="Phobius"/>
    </source>
</evidence>
<comment type="caution">
    <text evidence="3">The sequence shown here is derived from an EMBL/GenBank/DDBJ whole genome shotgun (WGS) entry which is preliminary data.</text>
</comment>
<protein>
    <recommendedName>
        <fullName evidence="2">SPW repeat-containing integral membrane domain-containing protein</fullName>
    </recommendedName>
</protein>
<sequence>MPASKEGSPATGSRPAAAPLSRRLTTDLAYTPSAFVTLAGLWLVLSPPAVADRATYAWWSDVACGSAIAVLGAIRVVRPRGTGVLGAITAVLGGWLIAAPFVLGFAEVPSATWNHIVVGAVVVVIAGVSVFTGDGQAGP</sequence>
<organism evidence="3 4">
    <name type="scientific">Paractinoplanes ferrugineus</name>
    <dbReference type="NCBI Taxonomy" id="113564"/>
    <lineage>
        <taxon>Bacteria</taxon>
        <taxon>Bacillati</taxon>
        <taxon>Actinomycetota</taxon>
        <taxon>Actinomycetes</taxon>
        <taxon>Micromonosporales</taxon>
        <taxon>Micromonosporaceae</taxon>
        <taxon>Paractinoplanes</taxon>
    </lineage>
</organism>
<evidence type="ECO:0000313" key="4">
    <source>
        <dbReference type="Proteomes" id="UP000598174"/>
    </source>
</evidence>
<feature type="domain" description="SPW repeat-containing integral membrane" evidence="2">
    <location>
        <begin position="33"/>
        <end position="126"/>
    </location>
</feature>
<dbReference type="InterPro" id="IPR005530">
    <property type="entry name" value="SPW"/>
</dbReference>
<keyword evidence="1" id="KW-1133">Transmembrane helix</keyword>
<dbReference type="EMBL" id="BOMM01000097">
    <property type="protein sequence ID" value="GIE16719.1"/>
    <property type="molecule type" value="Genomic_DNA"/>
</dbReference>
<dbReference type="Pfam" id="PF03779">
    <property type="entry name" value="SPW"/>
    <property type="match status" value="1"/>
</dbReference>
<name>A0A919JCC4_9ACTN</name>
<keyword evidence="4" id="KW-1185">Reference proteome</keyword>
<dbReference type="AlphaFoldDB" id="A0A919JCC4"/>
<feature type="transmembrane region" description="Helical" evidence="1">
    <location>
        <begin position="84"/>
        <end position="106"/>
    </location>
</feature>
<evidence type="ECO:0000313" key="3">
    <source>
        <dbReference type="EMBL" id="GIE16719.1"/>
    </source>
</evidence>
<gene>
    <name evidence="3" type="ORF">Afe05nite_85590</name>
</gene>
<feature type="transmembrane region" description="Helical" evidence="1">
    <location>
        <begin position="57"/>
        <end position="77"/>
    </location>
</feature>
<feature type="transmembrane region" description="Helical" evidence="1">
    <location>
        <begin position="112"/>
        <end position="133"/>
    </location>
</feature>
<keyword evidence="1" id="KW-0472">Membrane</keyword>
<dbReference type="Proteomes" id="UP000598174">
    <property type="component" value="Unassembled WGS sequence"/>
</dbReference>
<proteinExistence type="predicted"/>